<feature type="transmembrane region" description="Helical" evidence="8">
    <location>
        <begin position="388"/>
        <end position="407"/>
    </location>
</feature>
<dbReference type="PANTHER" id="PTHR10217">
    <property type="entry name" value="VOLTAGE AND LIGAND GATED POTASSIUM CHANNEL"/>
    <property type="match status" value="1"/>
</dbReference>
<name>A0AB34ICL7_PRYPA</name>
<feature type="transmembrane region" description="Helical" evidence="8">
    <location>
        <begin position="469"/>
        <end position="490"/>
    </location>
</feature>
<feature type="transmembrane region" description="Helical" evidence="8">
    <location>
        <begin position="308"/>
        <end position="329"/>
    </location>
</feature>
<comment type="subcellular location">
    <subcellularLocation>
        <location evidence="1">Membrane</location>
        <topology evidence="1">Multi-pass membrane protein</topology>
    </subcellularLocation>
</comment>
<dbReference type="Gene3D" id="2.60.120.10">
    <property type="entry name" value="Jelly Rolls"/>
    <property type="match status" value="1"/>
</dbReference>
<sequence>MPRDAPAGSLAATVDAGLPLGCAMDTLAAAILDGCLHTPPPAPPPAPAKRTSLWSARRSLPSLAARTPAASASFKALHARVEQMRETTYRQAASRRRPYPFLLRPADPPILLRRRPYPSSADPHTDPGRDIPNAIRELNLKLSAQAEVLAAMASAQHASHDELSALLLRGGGGAPRERASMCGVVHGLQALVRRSSVERAAVEAAANAHADVNHRFRSLDDFKSGVEGGSRKAMAADGAETRARAPSVFAKRSSTPNVLAMMRKICKSDAFDEAGAASGSPSPTAPLSWNAPTLTLDWRSSKLPSHPLLAMWSKLMAFAVAYVAVWVPMQAAFDEDLGEPQVFWFIVNVAVDLIFVLDMLVVFNTAYKEQGMWVYDRSKIAARYIKSSFMLDLISSFPYSLLVTVLLDDYPWESGDGRDLSLSGPIRAVRLLRLFRVVIKLMRNGSHVAQAISGAATRFNPSFVRVSQLVIMLWLACHWVGCAWWLVGTLREPNLSHERRDWGPDEYLRHRPFGIKYAHSFNWGEGMVLAYVPKDVEPEHLEEVIVTCISMFLGFFMRMIFISAATTALQLQDSKSAISQQKLEKIWRYLSFKRVPISLCSRILEFYEYSMTSSVTLSQMEEFRELPPSMDSELTMELNRNVLQECPLWAMLPWPVVIQLMAELSPVVFPPYHVIVVQGFKSPGLYFIEQGMVSVNIRDSERGSSQMTFVKHMGKSEFFGESSLLAVLHEALSASEAYDGVATPRASSEFSAEAKATIRTECYCDMLLLANSDFARVIMTHPEMESSIADIKEALARNKSAAKIKKPKPHGRRDLSACAGRIKLSSFERTSERRSAESVSPTGIASALGSFKPSGLARLAGSASSPFRSSAIERISVRPNGSGRLSKLSARSSRRDCLAGEQRCCEVKLGELSRDAPCEQPDPPQAVSRQLWSPGSRDSDDELHTDFHPTRSLSSEISGGGTAQTSA</sequence>
<feature type="domain" description="Cyclic nucleotide-binding" evidence="9">
    <location>
        <begin position="648"/>
        <end position="784"/>
    </location>
</feature>
<evidence type="ECO:0000313" key="11">
    <source>
        <dbReference type="Proteomes" id="UP001515480"/>
    </source>
</evidence>
<feature type="compositionally biased region" description="Gly residues" evidence="7">
    <location>
        <begin position="958"/>
        <end position="967"/>
    </location>
</feature>
<keyword evidence="11" id="KW-1185">Reference proteome</keyword>
<dbReference type="Pfam" id="PF00520">
    <property type="entry name" value="Ion_trans"/>
    <property type="match status" value="1"/>
</dbReference>
<dbReference type="Gene3D" id="1.10.287.630">
    <property type="entry name" value="Helix hairpin bin"/>
    <property type="match status" value="1"/>
</dbReference>
<protein>
    <recommendedName>
        <fullName evidence="9">Cyclic nucleotide-binding domain-containing protein</fullName>
    </recommendedName>
</protein>
<dbReference type="AlphaFoldDB" id="A0AB34ICL7"/>
<evidence type="ECO:0000313" key="10">
    <source>
        <dbReference type="EMBL" id="KAL1495334.1"/>
    </source>
</evidence>
<dbReference type="PROSITE" id="PS50042">
    <property type="entry name" value="CNMP_BINDING_3"/>
    <property type="match status" value="1"/>
</dbReference>
<dbReference type="GO" id="GO:0005249">
    <property type="term" value="F:voltage-gated potassium channel activity"/>
    <property type="evidence" value="ECO:0007669"/>
    <property type="project" value="TreeGrafter"/>
</dbReference>
<dbReference type="GO" id="GO:0005886">
    <property type="term" value="C:plasma membrane"/>
    <property type="evidence" value="ECO:0007669"/>
    <property type="project" value="TreeGrafter"/>
</dbReference>
<proteinExistence type="predicted"/>
<dbReference type="SUPFAM" id="SSF81324">
    <property type="entry name" value="Voltage-gated potassium channels"/>
    <property type="match status" value="1"/>
</dbReference>
<keyword evidence="2" id="KW-0813">Transport</keyword>
<dbReference type="InterPro" id="IPR014710">
    <property type="entry name" value="RmlC-like_jellyroll"/>
</dbReference>
<evidence type="ECO:0000256" key="1">
    <source>
        <dbReference type="ARBA" id="ARBA00004141"/>
    </source>
</evidence>
<evidence type="ECO:0000256" key="3">
    <source>
        <dbReference type="ARBA" id="ARBA00022692"/>
    </source>
</evidence>
<accession>A0AB34ICL7</accession>
<organism evidence="10 11">
    <name type="scientific">Prymnesium parvum</name>
    <name type="common">Toxic golden alga</name>
    <dbReference type="NCBI Taxonomy" id="97485"/>
    <lineage>
        <taxon>Eukaryota</taxon>
        <taxon>Haptista</taxon>
        <taxon>Haptophyta</taxon>
        <taxon>Prymnesiophyceae</taxon>
        <taxon>Prymnesiales</taxon>
        <taxon>Prymnesiaceae</taxon>
        <taxon>Prymnesium</taxon>
    </lineage>
</organism>
<gene>
    <name evidence="10" type="ORF">AB1Y20_017188</name>
</gene>
<keyword evidence="5" id="KW-0406">Ion transport</keyword>
<dbReference type="InterPro" id="IPR050818">
    <property type="entry name" value="KCNH_animal-type"/>
</dbReference>
<comment type="caution">
    <text evidence="10">The sequence shown here is derived from an EMBL/GenBank/DDBJ whole genome shotgun (WGS) entry which is preliminary data.</text>
</comment>
<feature type="region of interest" description="Disordered" evidence="7">
    <location>
        <begin position="911"/>
        <end position="967"/>
    </location>
</feature>
<dbReference type="Proteomes" id="UP001515480">
    <property type="component" value="Unassembled WGS sequence"/>
</dbReference>
<dbReference type="InterPro" id="IPR018490">
    <property type="entry name" value="cNMP-bd_dom_sf"/>
</dbReference>
<dbReference type="InterPro" id="IPR000595">
    <property type="entry name" value="cNMP-bd_dom"/>
</dbReference>
<feature type="transmembrane region" description="Helical" evidence="8">
    <location>
        <begin position="544"/>
        <end position="565"/>
    </location>
</feature>
<evidence type="ECO:0000256" key="8">
    <source>
        <dbReference type="SAM" id="Phobius"/>
    </source>
</evidence>
<feature type="transmembrane region" description="Helical" evidence="8">
    <location>
        <begin position="341"/>
        <end position="367"/>
    </location>
</feature>
<evidence type="ECO:0000256" key="4">
    <source>
        <dbReference type="ARBA" id="ARBA00022989"/>
    </source>
</evidence>
<dbReference type="PANTHER" id="PTHR10217:SF435">
    <property type="entry name" value="POTASSIUM VOLTAGE-GATED CHANNEL PROTEIN EAG"/>
    <property type="match status" value="1"/>
</dbReference>
<keyword evidence="4 8" id="KW-1133">Transmembrane helix</keyword>
<reference evidence="10 11" key="1">
    <citation type="journal article" date="2024" name="Science">
        <title>Giant polyketide synthase enzymes in the biosynthesis of giant marine polyether toxins.</title>
        <authorList>
            <person name="Fallon T.R."/>
            <person name="Shende V.V."/>
            <person name="Wierzbicki I.H."/>
            <person name="Pendleton A.L."/>
            <person name="Watervoot N.F."/>
            <person name="Auber R.P."/>
            <person name="Gonzalez D.J."/>
            <person name="Wisecaver J.H."/>
            <person name="Moore B.S."/>
        </authorList>
    </citation>
    <scope>NUCLEOTIDE SEQUENCE [LARGE SCALE GENOMIC DNA]</scope>
    <source>
        <strain evidence="10 11">12B1</strain>
    </source>
</reference>
<dbReference type="InterPro" id="IPR005821">
    <property type="entry name" value="Ion_trans_dom"/>
</dbReference>
<evidence type="ECO:0000256" key="7">
    <source>
        <dbReference type="SAM" id="MobiDB-lite"/>
    </source>
</evidence>
<evidence type="ECO:0000259" key="9">
    <source>
        <dbReference type="PROSITE" id="PS50042"/>
    </source>
</evidence>
<dbReference type="GO" id="GO:0042391">
    <property type="term" value="P:regulation of membrane potential"/>
    <property type="evidence" value="ECO:0007669"/>
    <property type="project" value="TreeGrafter"/>
</dbReference>
<evidence type="ECO:0000256" key="2">
    <source>
        <dbReference type="ARBA" id="ARBA00022448"/>
    </source>
</evidence>
<evidence type="ECO:0000256" key="6">
    <source>
        <dbReference type="ARBA" id="ARBA00023136"/>
    </source>
</evidence>
<keyword evidence="3 8" id="KW-0812">Transmembrane</keyword>
<keyword evidence="6 8" id="KW-0472">Membrane</keyword>
<dbReference type="SUPFAM" id="SSF51206">
    <property type="entry name" value="cAMP-binding domain-like"/>
    <property type="match status" value="1"/>
</dbReference>
<dbReference type="EMBL" id="JBGBPQ010000033">
    <property type="protein sequence ID" value="KAL1495334.1"/>
    <property type="molecule type" value="Genomic_DNA"/>
</dbReference>
<dbReference type="Gene3D" id="1.10.287.70">
    <property type="match status" value="1"/>
</dbReference>
<evidence type="ECO:0000256" key="5">
    <source>
        <dbReference type="ARBA" id="ARBA00023065"/>
    </source>
</evidence>
<dbReference type="CDD" id="cd00038">
    <property type="entry name" value="CAP_ED"/>
    <property type="match status" value="1"/>
</dbReference>